<dbReference type="AlphaFoldDB" id="A0A5N5CTW4"/>
<comment type="similarity">
    <text evidence="5">Belongs to the zinc-containing alcohol dehydrogenase family.</text>
</comment>
<dbReference type="InterPro" id="IPR013149">
    <property type="entry name" value="ADH-like_C"/>
</dbReference>
<keyword evidence="4" id="KW-0560">Oxidoreductase</keyword>
<evidence type="ECO:0000256" key="3">
    <source>
        <dbReference type="ARBA" id="ARBA00022833"/>
    </source>
</evidence>
<dbReference type="SUPFAM" id="SSF50129">
    <property type="entry name" value="GroES-like"/>
    <property type="match status" value="1"/>
</dbReference>
<dbReference type="PANTHER" id="PTHR42813:SF2">
    <property type="entry name" value="DEHYDROGENASE, ZINC-CONTAINING, PUTATIVE (AFU_ORTHOLOGUE AFUA_2G02810)-RELATED"/>
    <property type="match status" value="1"/>
</dbReference>
<dbReference type="InterPro" id="IPR013154">
    <property type="entry name" value="ADH-like_N"/>
</dbReference>
<name>A0A5N5CTW4_9PEZI</name>
<evidence type="ECO:0000256" key="2">
    <source>
        <dbReference type="ARBA" id="ARBA00022723"/>
    </source>
</evidence>
<comment type="cofactor">
    <cofactor evidence="1 5">
        <name>Zn(2+)</name>
        <dbReference type="ChEBI" id="CHEBI:29105"/>
    </cofactor>
</comment>
<feature type="domain" description="Enoyl reductase (ER)" evidence="6">
    <location>
        <begin position="9"/>
        <end position="352"/>
    </location>
</feature>
<evidence type="ECO:0000256" key="4">
    <source>
        <dbReference type="ARBA" id="ARBA00023002"/>
    </source>
</evidence>
<dbReference type="InterPro" id="IPR011032">
    <property type="entry name" value="GroES-like_sf"/>
</dbReference>
<keyword evidence="2 5" id="KW-0479">Metal-binding</keyword>
<dbReference type="SUPFAM" id="SSF51735">
    <property type="entry name" value="NAD(P)-binding Rossmann-fold domains"/>
    <property type="match status" value="1"/>
</dbReference>
<dbReference type="InterPro" id="IPR020843">
    <property type="entry name" value="ER"/>
</dbReference>
<dbReference type="InterPro" id="IPR002328">
    <property type="entry name" value="ADH_Zn_CS"/>
</dbReference>
<dbReference type="GO" id="GO:0016491">
    <property type="term" value="F:oxidoreductase activity"/>
    <property type="evidence" value="ECO:0007669"/>
    <property type="project" value="UniProtKB-KW"/>
</dbReference>
<protein>
    <submittedName>
        <fullName evidence="7">Putative zinc-binding alcohol dehydrogenase</fullName>
    </submittedName>
</protein>
<dbReference type="InterPro" id="IPR036291">
    <property type="entry name" value="NAD(P)-bd_dom_sf"/>
</dbReference>
<evidence type="ECO:0000256" key="5">
    <source>
        <dbReference type="RuleBase" id="RU361277"/>
    </source>
</evidence>
<evidence type="ECO:0000259" key="6">
    <source>
        <dbReference type="SMART" id="SM00829"/>
    </source>
</evidence>
<dbReference type="Pfam" id="PF08240">
    <property type="entry name" value="ADH_N"/>
    <property type="match status" value="1"/>
</dbReference>
<dbReference type="Gene3D" id="3.40.50.720">
    <property type="entry name" value="NAD(P)-binding Rossmann-like Domain"/>
    <property type="match status" value="1"/>
</dbReference>
<evidence type="ECO:0000313" key="7">
    <source>
        <dbReference type="EMBL" id="KAB2568784.1"/>
    </source>
</evidence>
<sequence>MMNAVVFRGVEVGVVVERRPIPRADKGSVVVKVRYAGLCGSDLHYYRGLEPAGDNPDFIIGHELTGVICEIGEGVQNFQVGDRIVCPFTISCGECFYCKLELSSRCVKSQCFGTPGLPGAQAEFVRIPLADSTIFKAPEGIKDQNLILMADIFPTGYFAAFNAASRIPEHLPHAATAVVIGCGPVGLCALVSLRHMLGASARIFAVDSVSARLARAATLVNATPLNFRETNVARAIKDATDGRGADAALELVGLEPALRTAFEVVRPFGVVSSVGVHNGKGGVGFTGAEGYDKNIQLVMGRCPVRSIFPQALEVLKENERLVECLTERMVPLVSAPGAYKRFDRAEVQKFIFKVGP</sequence>
<dbReference type="GO" id="GO:0008270">
    <property type="term" value="F:zinc ion binding"/>
    <property type="evidence" value="ECO:0007669"/>
    <property type="project" value="InterPro"/>
</dbReference>
<accession>A0A5N5CTW4</accession>
<reference evidence="7 8" key="1">
    <citation type="journal article" date="2019" name="Sci. Rep.">
        <title>A multi-omics analysis of the grapevine pathogen Lasiodiplodia theobromae reveals that temperature affects the expression of virulence- and pathogenicity-related genes.</title>
        <authorList>
            <person name="Felix C."/>
            <person name="Meneses R."/>
            <person name="Goncalves M.F.M."/>
            <person name="Tilleman L."/>
            <person name="Duarte A.S."/>
            <person name="Jorrin-Novo J.V."/>
            <person name="Van de Peer Y."/>
            <person name="Deforce D."/>
            <person name="Van Nieuwerburgh F."/>
            <person name="Esteves A.C."/>
            <person name="Alves A."/>
        </authorList>
    </citation>
    <scope>NUCLEOTIDE SEQUENCE [LARGE SCALE GENOMIC DNA]</scope>
    <source>
        <strain evidence="7 8">LA-SOL3</strain>
    </source>
</reference>
<keyword evidence="8" id="KW-1185">Reference proteome</keyword>
<organism evidence="7 8">
    <name type="scientific">Lasiodiplodia theobromae</name>
    <dbReference type="NCBI Taxonomy" id="45133"/>
    <lineage>
        <taxon>Eukaryota</taxon>
        <taxon>Fungi</taxon>
        <taxon>Dikarya</taxon>
        <taxon>Ascomycota</taxon>
        <taxon>Pezizomycotina</taxon>
        <taxon>Dothideomycetes</taxon>
        <taxon>Dothideomycetes incertae sedis</taxon>
        <taxon>Botryosphaeriales</taxon>
        <taxon>Botryosphaeriaceae</taxon>
        <taxon>Lasiodiplodia</taxon>
    </lineage>
</organism>
<gene>
    <name evidence="7" type="ORF">DBV05_g12535</name>
</gene>
<evidence type="ECO:0000313" key="8">
    <source>
        <dbReference type="Proteomes" id="UP000325902"/>
    </source>
</evidence>
<dbReference type="PANTHER" id="PTHR42813">
    <property type="entry name" value="ZINC-TYPE ALCOHOL DEHYDROGENASE-LIKE"/>
    <property type="match status" value="1"/>
</dbReference>
<dbReference type="PROSITE" id="PS00059">
    <property type="entry name" value="ADH_ZINC"/>
    <property type="match status" value="1"/>
</dbReference>
<evidence type="ECO:0000256" key="1">
    <source>
        <dbReference type="ARBA" id="ARBA00001947"/>
    </source>
</evidence>
<dbReference type="SMART" id="SM00829">
    <property type="entry name" value="PKS_ER"/>
    <property type="match status" value="1"/>
</dbReference>
<proteinExistence type="inferred from homology"/>
<dbReference type="Pfam" id="PF00107">
    <property type="entry name" value="ADH_zinc_N"/>
    <property type="match status" value="1"/>
</dbReference>
<dbReference type="EMBL" id="VCHE01000274">
    <property type="protein sequence ID" value="KAB2568784.1"/>
    <property type="molecule type" value="Genomic_DNA"/>
</dbReference>
<comment type="caution">
    <text evidence="7">The sequence shown here is derived from an EMBL/GenBank/DDBJ whole genome shotgun (WGS) entry which is preliminary data.</text>
</comment>
<keyword evidence="3 5" id="KW-0862">Zinc</keyword>
<dbReference type="Proteomes" id="UP000325902">
    <property type="component" value="Unassembled WGS sequence"/>
</dbReference>
<dbReference type="Gene3D" id="3.90.180.10">
    <property type="entry name" value="Medium-chain alcohol dehydrogenases, catalytic domain"/>
    <property type="match status" value="1"/>
</dbReference>
<dbReference type="OrthoDB" id="442947at2759"/>